<evidence type="ECO:0000259" key="7">
    <source>
        <dbReference type="Pfam" id="PF08281"/>
    </source>
</evidence>
<keyword evidence="9" id="KW-1185">Reference proteome</keyword>
<dbReference type="Pfam" id="PF04542">
    <property type="entry name" value="Sigma70_r2"/>
    <property type="match status" value="1"/>
</dbReference>
<evidence type="ECO:0000259" key="6">
    <source>
        <dbReference type="Pfam" id="PF04542"/>
    </source>
</evidence>
<sequence>MEVLGQIYQPYMEVLFARCYKFFRTEEDARDTVMELFEKLNVELKIHEPQNFKAWLYSVARNHCLMKLRQRMPIEIGKSLEDLEEKDESDTGYRVSDVQLDRLTACLNRLPDNQRRSISLFYLEGKCYREIAEVTGFDISKVKSYIQNGKRNLKNCLERNENA</sequence>
<dbReference type="NCBIfam" id="TIGR02937">
    <property type="entry name" value="sigma70-ECF"/>
    <property type="match status" value="1"/>
</dbReference>
<comment type="similarity">
    <text evidence="1">Belongs to the sigma-70 factor family. ECF subfamily.</text>
</comment>
<keyword evidence="2" id="KW-0805">Transcription regulation</keyword>
<dbReference type="SUPFAM" id="SSF88946">
    <property type="entry name" value="Sigma2 domain of RNA polymerase sigma factors"/>
    <property type="match status" value="1"/>
</dbReference>
<organism evidence="8 9">
    <name type="scientific">Ravibacter arvi</name>
    <dbReference type="NCBI Taxonomy" id="2051041"/>
    <lineage>
        <taxon>Bacteria</taxon>
        <taxon>Pseudomonadati</taxon>
        <taxon>Bacteroidota</taxon>
        <taxon>Cytophagia</taxon>
        <taxon>Cytophagales</taxon>
        <taxon>Spirosomataceae</taxon>
        <taxon>Ravibacter</taxon>
    </lineage>
</organism>
<dbReference type="CDD" id="cd06171">
    <property type="entry name" value="Sigma70_r4"/>
    <property type="match status" value="1"/>
</dbReference>
<dbReference type="SUPFAM" id="SSF88659">
    <property type="entry name" value="Sigma3 and sigma4 domains of RNA polymerase sigma factors"/>
    <property type="match status" value="1"/>
</dbReference>
<gene>
    <name evidence="8" type="ORF">GCM10023091_22090</name>
</gene>
<dbReference type="InterPro" id="IPR013249">
    <property type="entry name" value="RNA_pol_sigma70_r4_t2"/>
</dbReference>
<evidence type="ECO:0000313" key="8">
    <source>
        <dbReference type="EMBL" id="GAA4439615.1"/>
    </source>
</evidence>
<keyword evidence="4" id="KW-0238">DNA-binding</keyword>
<dbReference type="InterPro" id="IPR013325">
    <property type="entry name" value="RNA_pol_sigma_r2"/>
</dbReference>
<evidence type="ECO:0000256" key="4">
    <source>
        <dbReference type="ARBA" id="ARBA00023125"/>
    </source>
</evidence>
<proteinExistence type="inferred from homology"/>
<evidence type="ECO:0000256" key="1">
    <source>
        <dbReference type="ARBA" id="ARBA00010641"/>
    </source>
</evidence>
<dbReference type="Pfam" id="PF08281">
    <property type="entry name" value="Sigma70_r4_2"/>
    <property type="match status" value="1"/>
</dbReference>
<dbReference type="InterPro" id="IPR014284">
    <property type="entry name" value="RNA_pol_sigma-70_dom"/>
</dbReference>
<accession>A0ABP8LYR6</accession>
<dbReference type="PANTHER" id="PTHR43133">
    <property type="entry name" value="RNA POLYMERASE ECF-TYPE SIGMA FACTO"/>
    <property type="match status" value="1"/>
</dbReference>
<dbReference type="InterPro" id="IPR039425">
    <property type="entry name" value="RNA_pol_sigma-70-like"/>
</dbReference>
<name>A0ABP8LYR6_9BACT</name>
<comment type="caution">
    <text evidence="8">The sequence shown here is derived from an EMBL/GenBank/DDBJ whole genome shotgun (WGS) entry which is preliminary data.</text>
</comment>
<evidence type="ECO:0000256" key="3">
    <source>
        <dbReference type="ARBA" id="ARBA00023082"/>
    </source>
</evidence>
<dbReference type="EMBL" id="BAABEY010000021">
    <property type="protein sequence ID" value="GAA4439615.1"/>
    <property type="molecule type" value="Genomic_DNA"/>
</dbReference>
<evidence type="ECO:0000256" key="2">
    <source>
        <dbReference type="ARBA" id="ARBA00023015"/>
    </source>
</evidence>
<protein>
    <submittedName>
        <fullName evidence="8">Sigma-70 family RNA polymerase sigma factor</fullName>
    </submittedName>
</protein>
<dbReference type="InterPro" id="IPR007627">
    <property type="entry name" value="RNA_pol_sigma70_r2"/>
</dbReference>
<dbReference type="Gene3D" id="1.10.1740.10">
    <property type="match status" value="1"/>
</dbReference>
<keyword evidence="5" id="KW-0804">Transcription</keyword>
<feature type="domain" description="RNA polymerase sigma factor 70 region 4 type 2" evidence="7">
    <location>
        <begin position="101"/>
        <end position="153"/>
    </location>
</feature>
<keyword evidence="3" id="KW-0731">Sigma factor</keyword>
<dbReference type="InterPro" id="IPR013324">
    <property type="entry name" value="RNA_pol_sigma_r3/r4-like"/>
</dbReference>
<evidence type="ECO:0000256" key="5">
    <source>
        <dbReference type="ARBA" id="ARBA00023163"/>
    </source>
</evidence>
<evidence type="ECO:0000313" key="9">
    <source>
        <dbReference type="Proteomes" id="UP001501508"/>
    </source>
</evidence>
<feature type="domain" description="RNA polymerase sigma-70 region 2" evidence="6">
    <location>
        <begin position="8"/>
        <end position="71"/>
    </location>
</feature>
<dbReference type="Proteomes" id="UP001501508">
    <property type="component" value="Unassembled WGS sequence"/>
</dbReference>
<reference evidence="9" key="1">
    <citation type="journal article" date="2019" name="Int. J. Syst. Evol. Microbiol.">
        <title>The Global Catalogue of Microorganisms (GCM) 10K type strain sequencing project: providing services to taxonomists for standard genome sequencing and annotation.</title>
        <authorList>
            <consortium name="The Broad Institute Genomics Platform"/>
            <consortium name="The Broad Institute Genome Sequencing Center for Infectious Disease"/>
            <person name="Wu L."/>
            <person name="Ma J."/>
        </authorList>
    </citation>
    <scope>NUCLEOTIDE SEQUENCE [LARGE SCALE GENOMIC DNA]</scope>
    <source>
        <strain evidence="9">JCM 31920</strain>
    </source>
</reference>
<dbReference type="Gene3D" id="1.10.10.10">
    <property type="entry name" value="Winged helix-like DNA-binding domain superfamily/Winged helix DNA-binding domain"/>
    <property type="match status" value="1"/>
</dbReference>
<dbReference type="InterPro" id="IPR036388">
    <property type="entry name" value="WH-like_DNA-bd_sf"/>
</dbReference>
<dbReference type="PANTHER" id="PTHR43133:SF8">
    <property type="entry name" value="RNA POLYMERASE SIGMA FACTOR HI_1459-RELATED"/>
    <property type="match status" value="1"/>
</dbReference>